<feature type="transmembrane region" description="Helical" evidence="8">
    <location>
        <begin position="53"/>
        <end position="71"/>
    </location>
</feature>
<evidence type="ECO:0000256" key="2">
    <source>
        <dbReference type="ARBA" id="ARBA00009045"/>
    </source>
</evidence>
<feature type="domain" description="Peptidase S54 rhomboid" evidence="9">
    <location>
        <begin position="92"/>
        <end position="223"/>
    </location>
</feature>
<dbReference type="SUPFAM" id="SSF144091">
    <property type="entry name" value="Rhomboid-like"/>
    <property type="match status" value="1"/>
</dbReference>
<evidence type="ECO:0000256" key="1">
    <source>
        <dbReference type="ARBA" id="ARBA00004141"/>
    </source>
</evidence>
<organism evidence="10 11">
    <name type="scientific">Alloscardovia macacae</name>
    <dbReference type="NCBI Taxonomy" id="1160091"/>
    <lineage>
        <taxon>Bacteria</taxon>
        <taxon>Bacillati</taxon>
        <taxon>Actinomycetota</taxon>
        <taxon>Actinomycetes</taxon>
        <taxon>Bifidobacteriales</taxon>
        <taxon>Bifidobacteriaceae</taxon>
        <taxon>Alloscardovia</taxon>
    </lineage>
</organism>
<dbReference type="SMART" id="SM01160">
    <property type="entry name" value="DUF1751"/>
    <property type="match status" value="1"/>
</dbReference>
<comment type="subcellular location">
    <subcellularLocation>
        <location evidence="1">Membrane</location>
        <topology evidence="1">Multi-pass membrane protein</topology>
    </subcellularLocation>
</comment>
<comment type="caution">
    <text evidence="10">The sequence shown here is derived from an EMBL/GenBank/DDBJ whole genome shotgun (WGS) entry which is preliminary data.</text>
</comment>
<dbReference type="InterPro" id="IPR050925">
    <property type="entry name" value="Rhomboid_protease_S54"/>
</dbReference>
<feature type="transmembrane region" description="Helical" evidence="8">
    <location>
        <begin position="241"/>
        <end position="258"/>
    </location>
</feature>
<dbReference type="InterPro" id="IPR022764">
    <property type="entry name" value="Peptidase_S54_rhomboid_dom"/>
</dbReference>
<feature type="transmembrane region" description="Helical" evidence="8">
    <location>
        <begin position="211"/>
        <end position="229"/>
    </location>
</feature>
<keyword evidence="6 8" id="KW-0472">Membrane</keyword>
<keyword evidence="3 8" id="KW-0812">Transmembrane</keyword>
<evidence type="ECO:0000256" key="4">
    <source>
        <dbReference type="ARBA" id="ARBA00022801"/>
    </source>
</evidence>
<evidence type="ECO:0000256" key="8">
    <source>
        <dbReference type="SAM" id="Phobius"/>
    </source>
</evidence>
<evidence type="ECO:0000256" key="3">
    <source>
        <dbReference type="ARBA" id="ARBA00022692"/>
    </source>
</evidence>
<evidence type="ECO:0000313" key="11">
    <source>
        <dbReference type="Proteomes" id="UP000243657"/>
    </source>
</evidence>
<keyword evidence="4" id="KW-0378">Hydrolase</keyword>
<dbReference type="Proteomes" id="UP000243657">
    <property type="component" value="Unassembled WGS sequence"/>
</dbReference>
<keyword evidence="5 8" id="KW-1133">Transmembrane helix</keyword>
<dbReference type="Gene3D" id="1.20.1540.10">
    <property type="entry name" value="Rhomboid-like"/>
    <property type="match status" value="1"/>
</dbReference>
<sequence>MANPFTRGTSGPAGPWDPRNPNRNTASAGERWQRFTRRWSNTWRMNGPNMTQVLVALNVLIFLVDSLLRFFPRLSNIFLSYTVLVPNFAYARPWTLLTSAFLHGGILHILMNMLSLYFVGKELEKMLGHCAFLSMYLVSAIGANVVYALWPGMGMVPAVGASGAIYGLFAAMMTVYNRIGTRSQSTLVLLFFLLVVPIFFGNVAWQAHLGGFITGGALSLLMMHGLPALRTASIHKRMSIYGSALTVLLLGVWVAAAFI</sequence>
<evidence type="ECO:0000256" key="5">
    <source>
        <dbReference type="ARBA" id="ARBA00022989"/>
    </source>
</evidence>
<evidence type="ECO:0000256" key="7">
    <source>
        <dbReference type="SAM" id="MobiDB-lite"/>
    </source>
</evidence>
<dbReference type="Pfam" id="PF01694">
    <property type="entry name" value="Rhomboid"/>
    <property type="match status" value="1"/>
</dbReference>
<name>A0A261F6E7_9BIFI</name>
<dbReference type="GO" id="GO:0006508">
    <property type="term" value="P:proteolysis"/>
    <property type="evidence" value="ECO:0007669"/>
    <property type="project" value="UniProtKB-KW"/>
</dbReference>
<dbReference type="EMBL" id="MWWT01000001">
    <property type="protein sequence ID" value="OZG54700.1"/>
    <property type="molecule type" value="Genomic_DNA"/>
</dbReference>
<dbReference type="PANTHER" id="PTHR43731">
    <property type="entry name" value="RHOMBOID PROTEASE"/>
    <property type="match status" value="1"/>
</dbReference>
<feature type="transmembrane region" description="Helical" evidence="8">
    <location>
        <begin position="131"/>
        <end position="150"/>
    </location>
</feature>
<feature type="transmembrane region" description="Helical" evidence="8">
    <location>
        <begin position="187"/>
        <end position="205"/>
    </location>
</feature>
<keyword evidence="11" id="KW-1185">Reference proteome</keyword>
<feature type="transmembrane region" description="Helical" evidence="8">
    <location>
        <begin position="156"/>
        <end position="175"/>
    </location>
</feature>
<dbReference type="GO" id="GO:0016020">
    <property type="term" value="C:membrane"/>
    <property type="evidence" value="ECO:0007669"/>
    <property type="project" value="UniProtKB-SubCell"/>
</dbReference>
<proteinExistence type="inferred from homology"/>
<accession>A0A261F6E7</accession>
<feature type="region of interest" description="Disordered" evidence="7">
    <location>
        <begin position="1"/>
        <end position="28"/>
    </location>
</feature>
<gene>
    <name evidence="10" type="ORF">ALMA_0025</name>
</gene>
<evidence type="ECO:0000313" key="10">
    <source>
        <dbReference type="EMBL" id="OZG54700.1"/>
    </source>
</evidence>
<dbReference type="PANTHER" id="PTHR43731:SF14">
    <property type="entry name" value="PRESENILIN-ASSOCIATED RHOMBOID-LIKE PROTEIN, MITOCHONDRIAL"/>
    <property type="match status" value="1"/>
</dbReference>
<dbReference type="InterPro" id="IPR035952">
    <property type="entry name" value="Rhomboid-like_sf"/>
</dbReference>
<protein>
    <submittedName>
        <fullName evidence="10">Rhomboid family intramembrane serine protease</fullName>
    </submittedName>
</protein>
<feature type="transmembrane region" description="Helical" evidence="8">
    <location>
        <begin position="91"/>
        <end position="119"/>
    </location>
</feature>
<evidence type="ECO:0000259" key="9">
    <source>
        <dbReference type="Pfam" id="PF01694"/>
    </source>
</evidence>
<dbReference type="GO" id="GO:0004252">
    <property type="term" value="F:serine-type endopeptidase activity"/>
    <property type="evidence" value="ECO:0007669"/>
    <property type="project" value="InterPro"/>
</dbReference>
<dbReference type="RefSeq" id="WP_094725867.1">
    <property type="nucleotide sequence ID" value="NZ_JBHLWS010000010.1"/>
</dbReference>
<keyword evidence="10" id="KW-0645">Protease</keyword>
<reference evidence="10 11" key="1">
    <citation type="journal article" date="2017" name="BMC Genomics">
        <title>Comparative genomic and phylogenomic analyses of the Bifidobacteriaceae family.</title>
        <authorList>
            <person name="Lugli G.A."/>
            <person name="Milani C."/>
            <person name="Turroni F."/>
            <person name="Duranti S."/>
            <person name="Mancabelli L."/>
            <person name="Mangifesta M."/>
            <person name="Ferrario C."/>
            <person name="Modesto M."/>
            <person name="Mattarelli P."/>
            <person name="Jiri K."/>
            <person name="van Sinderen D."/>
            <person name="Ventura M."/>
        </authorList>
    </citation>
    <scope>NUCLEOTIDE SEQUENCE [LARGE SCALE GENOMIC DNA]</scope>
    <source>
        <strain evidence="10 11">DSM 24762</strain>
    </source>
</reference>
<comment type="similarity">
    <text evidence="2">Belongs to the peptidase S54 family.</text>
</comment>
<evidence type="ECO:0000256" key="6">
    <source>
        <dbReference type="ARBA" id="ARBA00023136"/>
    </source>
</evidence>
<dbReference type="AlphaFoldDB" id="A0A261F6E7"/>